<keyword evidence="2" id="KW-1003">Cell membrane</keyword>
<protein>
    <submittedName>
        <fullName evidence="7">Lysophospholipid acyltransferase family protein</fullName>
    </submittedName>
</protein>
<dbReference type="GO" id="GO:0016746">
    <property type="term" value="F:acyltransferase activity"/>
    <property type="evidence" value="ECO:0007669"/>
    <property type="project" value="UniProtKB-KW"/>
</dbReference>
<dbReference type="InterPro" id="IPR004960">
    <property type="entry name" value="LipA_acyltrans"/>
</dbReference>
<keyword evidence="5" id="KW-0472">Membrane</keyword>
<proteinExistence type="predicted"/>
<evidence type="ECO:0000256" key="2">
    <source>
        <dbReference type="ARBA" id="ARBA00022475"/>
    </source>
</evidence>
<evidence type="ECO:0000256" key="3">
    <source>
        <dbReference type="ARBA" id="ARBA00022519"/>
    </source>
</evidence>
<dbReference type="GO" id="GO:0005886">
    <property type="term" value="C:plasma membrane"/>
    <property type="evidence" value="ECO:0007669"/>
    <property type="project" value="UniProtKB-SubCell"/>
</dbReference>
<sequence>MRTKTRQDDLAGRRAFVWEEPPAPTLADLSSGPEGRRRFARYWIRDTLRDLSVLTSHHALRPLPAAVASALGAFSFAQSGRFYPGRSRRMRANAARLRPDLDADAVVRAGWANRGRLMSEFSVLPRLDTPETLVVEGADHLLEARRRGPVIVLAMHLGNWELLLPVFRRLAVPVATFYMPPESRAEHRIACRVRETFGGTLLPPGVKGVRPALKRLARPDGVVVIFGDEGWDGRIMAPFFGRPTHLAGNLAIAVRLARHSGATIVPTYVERTAGTRFTCRWLDPIVLGPVDDAGAALPADVERLNAVIEPIVRRHLDQWFFLDHRL</sequence>
<dbReference type="GO" id="GO:0009247">
    <property type="term" value="P:glycolipid biosynthetic process"/>
    <property type="evidence" value="ECO:0007669"/>
    <property type="project" value="UniProtKB-ARBA"/>
</dbReference>
<evidence type="ECO:0000256" key="5">
    <source>
        <dbReference type="ARBA" id="ARBA00023136"/>
    </source>
</evidence>
<keyword evidence="8" id="KW-1185">Reference proteome</keyword>
<dbReference type="PANTHER" id="PTHR30606:SF10">
    <property type="entry name" value="PHOSPHATIDYLINOSITOL MANNOSIDE ACYLTRANSFERASE"/>
    <property type="match status" value="1"/>
</dbReference>
<accession>A0A931MXZ3</accession>
<dbReference type="PANTHER" id="PTHR30606">
    <property type="entry name" value="LIPID A BIOSYNTHESIS LAUROYL ACYLTRANSFERASE"/>
    <property type="match status" value="1"/>
</dbReference>
<comment type="subcellular location">
    <subcellularLocation>
        <location evidence="1">Cell inner membrane</location>
    </subcellularLocation>
</comment>
<keyword evidence="3" id="KW-0997">Cell inner membrane</keyword>
<keyword evidence="4" id="KW-0808">Transferase</keyword>
<name>A0A931MXZ3_9HYPH</name>
<dbReference type="CDD" id="cd07984">
    <property type="entry name" value="LPLAT_LABLAT-like"/>
    <property type="match status" value="1"/>
</dbReference>
<comment type="caution">
    <text evidence="7">The sequence shown here is derived from an EMBL/GenBank/DDBJ whole genome shotgun (WGS) entry which is preliminary data.</text>
</comment>
<evidence type="ECO:0000313" key="7">
    <source>
        <dbReference type="EMBL" id="MBH0236544.1"/>
    </source>
</evidence>
<evidence type="ECO:0000256" key="1">
    <source>
        <dbReference type="ARBA" id="ARBA00004533"/>
    </source>
</evidence>
<reference evidence="7" key="1">
    <citation type="submission" date="2020-12" db="EMBL/GenBank/DDBJ databases">
        <title>Methylobrevis albus sp. nov., isolated from fresh water lack sediment.</title>
        <authorList>
            <person name="Zou Q."/>
        </authorList>
    </citation>
    <scope>NUCLEOTIDE SEQUENCE</scope>
    <source>
        <strain evidence="7">L22</strain>
    </source>
</reference>
<dbReference type="RefSeq" id="WP_197309648.1">
    <property type="nucleotide sequence ID" value="NZ_JADZLT010000039.1"/>
</dbReference>
<evidence type="ECO:0000256" key="6">
    <source>
        <dbReference type="ARBA" id="ARBA00023315"/>
    </source>
</evidence>
<organism evidence="7 8">
    <name type="scientific">Methylobrevis albus</name>
    <dbReference type="NCBI Taxonomy" id="2793297"/>
    <lineage>
        <taxon>Bacteria</taxon>
        <taxon>Pseudomonadati</taxon>
        <taxon>Pseudomonadota</taxon>
        <taxon>Alphaproteobacteria</taxon>
        <taxon>Hyphomicrobiales</taxon>
        <taxon>Pleomorphomonadaceae</taxon>
        <taxon>Methylobrevis</taxon>
    </lineage>
</organism>
<keyword evidence="6 7" id="KW-0012">Acyltransferase</keyword>
<dbReference type="Proteomes" id="UP000631694">
    <property type="component" value="Unassembled WGS sequence"/>
</dbReference>
<evidence type="ECO:0000313" key="8">
    <source>
        <dbReference type="Proteomes" id="UP000631694"/>
    </source>
</evidence>
<dbReference type="AlphaFoldDB" id="A0A931MXZ3"/>
<dbReference type="Pfam" id="PF03279">
    <property type="entry name" value="Lip_A_acyltrans"/>
    <property type="match status" value="1"/>
</dbReference>
<gene>
    <name evidence="7" type="ORF">I5731_01795</name>
</gene>
<dbReference type="EMBL" id="JADZLT010000039">
    <property type="protein sequence ID" value="MBH0236544.1"/>
    <property type="molecule type" value="Genomic_DNA"/>
</dbReference>
<evidence type="ECO:0000256" key="4">
    <source>
        <dbReference type="ARBA" id="ARBA00022679"/>
    </source>
</evidence>